<organism evidence="9">
    <name type="scientific">Grosmannia clavigera (strain kw1407 / UAMH 11150)</name>
    <name type="common">Blue stain fungus</name>
    <name type="synonym">Graphiocladiella clavigera</name>
    <dbReference type="NCBI Taxonomy" id="655863"/>
    <lineage>
        <taxon>Eukaryota</taxon>
        <taxon>Fungi</taxon>
        <taxon>Dikarya</taxon>
        <taxon>Ascomycota</taxon>
        <taxon>Pezizomycotina</taxon>
        <taxon>Sordariomycetes</taxon>
        <taxon>Sordariomycetidae</taxon>
        <taxon>Ophiostomatales</taxon>
        <taxon>Ophiostomataceae</taxon>
        <taxon>Leptographium</taxon>
    </lineage>
</organism>
<feature type="domain" description="Peptidase S8/S53" evidence="7">
    <location>
        <begin position="206"/>
        <end position="301"/>
    </location>
</feature>
<evidence type="ECO:0000256" key="1">
    <source>
        <dbReference type="ARBA" id="ARBA00011073"/>
    </source>
</evidence>
<keyword evidence="2 8" id="KW-0645">Protease</keyword>
<feature type="region of interest" description="Disordered" evidence="6">
    <location>
        <begin position="1"/>
        <end position="33"/>
    </location>
</feature>
<dbReference type="EMBL" id="GL629765">
    <property type="protein sequence ID" value="EFX03897.1"/>
    <property type="molecule type" value="Genomic_DNA"/>
</dbReference>
<dbReference type="GeneID" id="25981884"/>
<gene>
    <name evidence="8" type="ORF">CMQ_825</name>
</gene>
<keyword evidence="9" id="KW-1185">Reference proteome</keyword>
<name>F0XE58_GROCL</name>
<evidence type="ECO:0000313" key="8">
    <source>
        <dbReference type="EMBL" id="EFX03897.1"/>
    </source>
</evidence>
<dbReference type="PANTHER" id="PTHR43806">
    <property type="entry name" value="PEPTIDASE S8"/>
    <property type="match status" value="1"/>
</dbReference>
<proteinExistence type="inferred from homology"/>
<dbReference type="InterPro" id="IPR050131">
    <property type="entry name" value="Peptidase_S8_subtilisin-like"/>
</dbReference>
<evidence type="ECO:0000259" key="7">
    <source>
        <dbReference type="Pfam" id="PF00082"/>
    </source>
</evidence>
<sequence length="305" mass="32226">MARPEGPHLSTGDVQVYNEGSRGGRDGKELPSSFTLRFSRTPTMRFLAPALSILGTAALVARVTAADAGADTVGQSNIVPGAYIVEVETDQDPTDLYQELESEGIAVDVRRDLQFRLFRGGSFQLRNTSSSAAENEAQVQRILQKPNVRNVWPVRAIQFPKPTPVSVRKGSAATDGGDMARRDGKDTYAPHVLTQVDQLHAAGFTGKGIKLGIVDTGVDYTHPALGGCFGPGCVVSYGHDLVGDEYWSGSAPQPDNDPYDNCQGHGTHVAGIVAAQSIAATQRLGFAGAAPDVTLGMYKISGCPG</sequence>
<dbReference type="InParanoid" id="F0XE58"/>
<dbReference type="InterPro" id="IPR022398">
    <property type="entry name" value="Peptidase_S8_His-AS"/>
</dbReference>
<dbReference type="OrthoDB" id="10256524at2759"/>
<dbReference type="eggNOG" id="KOG4266">
    <property type="taxonomic scope" value="Eukaryota"/>
</dbReference>
<dbReference type="Pfam" id="PF00082">
    <property type="entry name" value="Peptidase_S8"/>
    <property type="match status" value="1"/>
</dbReference>
<keyword evidence="3" id="KW-0378">Hydrolase</keyword>
<dbReference type="PRINTS" id="PR00723">
    <property type="entry name" value="SUBTILISIN"/>
</dbReference>
<dbReference type="AlphaFoldDB" id="F0XE58"/>
<dbReference type="SUPFAM" id="SSF52743">
    <property type="entry name" value="Subtilisin-like"/>
    <property type="match status" value="1"/>
</dbReference>
<comment type="caution">
    <text evidence="5">Lacks conserved residue(s) required for the propagation of feature annotation.</text>
</comment>
<dbReference type="PROSITE" id="PS51892">
    <property type="entry name" value="SUBTILASE"/>
    <property type="match status" value="1"/>
</dbReference>
<evidence type="ECO:0000256" key="6">
    <source>
        <dbReference type="SAM" id="MobiDB-lite"/>
    </source>
</evidence>
<evidence type="ECO:0000313" key="9">
    <source>
        <dbReference type="Proteomes" id="UP000007796"/>
    </source>
</evidence>
<dbReference type="Proteomes" id="UP000007796">
    <property type="component" value="Unassembled WGS sequence"/>
</dbReference>
<reference evidence="8 9" key="1">
    <citation type="journal article" date="2011" name="Proc. Natl. Acad. Sci. U.S.A.">
        <title>Genome and transcriptome analyses of the mountain pine beetle-fungal symbiont Grosmannia clavigera, a lodgepole pine pathogen.</title>
        <authorList>
            <person name="DiGuistini S."/>
            <person name="Wang Y."/>
            <person name="Liao N.Y."/>
            <person name="Taylor G."/>
            <person name="Tanguay P."/>
            <person name="Feau N."/>
            <person name="Henrissat B."/>
            <person name="Chan S.K."/>
            <person name="Hesse-Orce U."/>
            <person name="Alamouti S.M."/>
            <person name="Tsui C.K.M."/>
            <person name="Docking R.T."/>
            <person name="Levasseur A."/>
            <person name="Haridas S."/>
            <person name="Robertson G."/>
            <person name="Birol I."/>
            <person name="Holt R.A."/>
            <person name="Marra M.A."/>
            <person name="Hamelin R.C."/>
            <person name="Hirst M."/>
            <person name="Jones S.J.M."/>
            <person name="Bohlmann J."/>
            <person name="Breuil C."/>
        </authorList>
    </citation>
    <scope>NUCLEOTIDE SEQUENCE [LARGE SCALE GENOMIC DNA]</scope>
    <source>
        <strain evidence="9">kw1407 / UAMH 11150</strain>
    </source>
</reference>
<dbReference type="RefSeq" id="XP_014173379.1">
    <property type="nucleotide sequence ID" value="XM_014317904.1"/>
</dbReference>
<dbReference type="HOGENOM" id="CLU_035737_1_0_1"/>
<feature type="region of interest" description="Disordered" evidence="6">
    <location>
        <begin position="163"/>
        <end position="183"/>
    </location>
</feature>
<protein>
    <submittedName>
        <fullName evidence="8">Subtilisin-like protease</fullName>
    </submittedName>
</protein>
<dbReference type="GO" id="GO:0006508">
    <property type="term" value="P:proteolysis"/>
    <property type="evidence" value="ECO:0007669"/>
    <property type="project" value="UniProtKB-KW"/>
</dbReference>
<evidence type="ECO:0000256" key="3">
    <source>
        <dbReference type="ARBA" id="ARBA00022801"/>
    </source>
</evidence>
<dbReference type="PROSITE" id="PS00137">
    <property type="entry name" value="SUBTILASE_HIS"/>
    <property type="match status" value="1"/>
</dbReference>
<dbReference type="GO" id="GO:0004252">
    <property type="term" value="F:serine-type endopeptidase activity"/>
    <property type="evidence" value="ECO:0007669"/>
    <property type="project" value="InterPro"/>
</dbReference>
<dbReference type="InterPro" id="IPR000209">
    <property type="entry name" value="Peptidase_S8/S53_dom"/>
</dbReference>
<evidence type="ECO:0000256" key="4">
    <source>
        <dbReference type="ARBA" id="ARBA00022825"/>
    </source>
</evidence>
<dbReference type="PANTHER" id="PTHR43806:SF66">
    <property type="entry name" value="SERIN ENDOPEPTIDASE"/>
    <property type="match status" value="1"/>
</dbReference>
<dbReference type="InterPro" id="IPR015500">
    <property type="entry name" value="Peptidase_S8_subtilisin-rel"/>
</dbReference>
<dbReference type="InterPro" id="IPR036852">
    <property type="entry name" value="Peptidase_S8/S53_dom_sf"/>
</dbReference>
<comment type="similarity">
    <text evidence="1 5">Belongs to the peptidase S8 family.</text>
</comment>
<dbReference type="Gene3D" id="3.40.50.200">
    <property type="entry name" value="Peptidase S8/S53 domain"/>
    <property type="match status" value="1"/>
</dbReference>
<accession>F0XE58</accession>
<evidence type="ECO:0000256" key="2">
    <source>
        <dbReference type="ARBA" id="ARBA00022670"/>
    </source>
</evidence>
<keyword evidence="4" id="KW-0720">Serine protease</keyword>
<evidence type="ECO:0000256" key="5">
    <source>
        <dbReference type="PROSITE-ProRule" id="PRU01240"/>
    </source>
</evidence>